<feature type="transmembrane region" description="Helical" evidence="7">
    <location>
        <begin position="266"/>
        <end position="289"/>
    </location>
</feature>
<feature type="transmembrane region" description="Helical" evidence="7">
    <location>
        <begin position="162"/>
        <end position="181"/>
    </location>
</feature>
<dbReference type="PRINTS" id="PR01036">
    <property type="entry name" value="TCRTETB"/>
</dbReference>
<keyword evidence="3" id="KW-1003">Cell membrane</keyword>
<accession>A0ABW5R433</accession>
<feature type="transmembrane region" description="Helical" evidence="7">
    <location>
        <begin position="227"/>
        <end position="245"/>
    </location>
</feature>
<comment type="caution">
    <text evidence="10">The sequence shown here is derived from an EMBL/GenBank/DDBJ whole genome shotgun (WGS) entry which is preliminary data.</text>
</comment>
<organism evidence="10 11">
    <name type="scientific">Paenibacillus thailandensis</name>
    <dbReference type="NCBI Taxonomy" id="393250"/>
    <lineage>
        <taxon>Bacteria</taxon>
        <taxon>Bacillati</taxon>
        <taxon>Bacillota</taxon>
        <taxon>Bacilli</taxon>
        <taxon>Bacillales</taxon>
        <taxon>Paenibacillaceae</taxon>
        <taxon>Paenibacillus</taxon>
    </lineage>
</organism>
<evidence type="ECO:0000313" key="10">
    <source>
        <dbReference type="EMBL" id="MFD2663145.1"/>
    </source>
</evidence>
<dbReference type="InterPro" id="IPR020846">
    <property type="entry name" value="MFS_dom"/>
</dbReference>
<dbReference type="Proteomes" id="UP001597493">
    <property type="component" value="Unassembled WGS sequence"/>
</dbReference>
<comment type="subcellular location">
    <subcellularLocation>
        <location evidence="1">Cell membrane</location>
        <topology evidence="1">Multi-pass membrane protein</topology>
    </subcellularLocation>
</comment>
<feature type="transmembrane region" description="Helical" evidence="7">
    <location>
        <begin position="46"/>
        <end position="64"/>
    </location>
</feature>
<evidence type="ECO:0000256" key="4">
    <source>
        <dbReference type="ARBA" id="ARBA00022692"/>
    </source>
</evidence>
<evidence type="ECO:0000256" key="1">
    <source>
        <dbReference type="ARBA" id="ARBA00004651"/>
    </source>
</evidence>
<evidence type="ECO:0000256" key="6">
    <source>
        <dbReference type="ARBA" id="ARBA00023136"/>
    </source>
</evidence>
<keyword evidence="5 7" id="KW-1133">Transmembrane helix</keyword>
<dbReference type="InterPro" id="IPR036259">
    <property type="entry name" value="MFS_trans_sf"/>
</dbReference>
<feature type="transmembrane region" description="Helical" evidence="7">
    <location>
        <begin position="101"/>
        <end position="123"/>
    </location>
</feature>
<dbReference type="Gene3D" id="1.20.1720.10">
    <property type="entry name" value="Multidrug resistance protein D"/>
    <property type="match status" value="1"/>
</dbReference>
<feature type="transmembrane region" description="Helical" evidence="7">
    <location>
        <begin position="359"/>
        <end position="385"/>
    </location>
</feature>
<dbReference type="SUPFAM" id="SSF103473">
    <property type="entry name" value="MFS general substrate transporter"/>
    <property type="match status" value="1"/>
</dbReference>
<evidence type="ECO:0000256" key="3">
    <source>
        <dbReference type="ARBA" id="ARBA00022475"/>
    </source>
</evidence>
<dbReference type="InterPro" id="IPR011701">
    <property type="entry name" value="MFS"/>
</dbReference>
<protein>
    <submittedName>
        <fullName evidence="10">MDR family MFS transporter</fullName>
    </submittedName>
</protein>
<dbReference type="PROSITE" id="PS50850">
    <property type="entry name" value="MFS"/>
    <property type="match status" value="1"/>
</dbReference>
<feature type="transmembrane region" description="Helical" evidence="7">
    <location>
        <begin position="397"/>
        <end position="418"/>
    </location>
</feature>
<dbReference type="InterPro" id="IPR004638">
    <property type="entry name" value="EmrB-like"/>
</dbReference>
<evidence type="ECO:0000256" key="5">
    <source>
        <dbReference type="ARBA" id="ARBA00022989"/>
    </source>
</evidence>
<reference evidence="11" key="1">
    <citation type="journal article" date="2019" name="Int. J. Syst. Evol. Microbiol.">
        <title>The Global Catalogue of Microorganisms (GCM) 10K type strain sequencing project: providing services to taxonomists for standard genome sequencing and annotation.</title>
        <authorList>
            <consortium name="The Broad Institute Genomics Platform"/>
            <consortium name="The Broad Institute Genome Sequencing Center for Infectious Disease"/>
            <person name="Wu L."/>
            <person name="Ma J."/>
        </authorList>
    </citation>
    <scope>NUCLEOTIDE SEQUENCE [LARGE SCALE GENOMIC DNA]</scope>
    <source>
        <strain evidence="11">TISTR 1827</strain>
    </source>
</reference>
<keyword evidence="2" id="KW-0813">Transport</keyword>
<evidence type="ECO:0000259" key="9">
    <source>
        <dbReference type="PROSITE" id="PS50850"/>
    </source>
</evidence>
<dbReference type="NCBIfam" id="TIGR00711">
    <property type="entry name" value="efflux_EmrB"/>
    <property type="match status" value="1"/>
</dbReference>
<dbReference type="RefSeq" id="WP_379278577.1">
    <property type="nucleotide sequence ID" value="NZ_JBHUGT010000007.1"/>
</dbReference>
<feature type="transmembrane region" description="Helical" evidence="7">
    <location>
        <begin position="76"/>
        <end position="95"/>
    </location>
</feature>
<dbReference type="CDD" id="cd17502">
    <property type="entry name" value="MFS_Azr1_MDR_like"/>
    <property type="match status" value="1"/>
</dbReference>
<evidence type="ECO:0000256" key="7">
    <source>
        <dbReference type="SAM" id="Phobius"/>
    </source>
</evidence>
<dbReference type="Pfam" id="PF07690">
    <property type="entry name" value="MFS_1"/>
    <property type="match status" value="1"/>
</dbReference>
<evidence type="ECO:0000313" key="11">
    <source>
        <dbReference type="Proteomes" id="UP001597493"/>
    </source>
</evidence>
<dbReference type="PANTHER" id="PTHR23501">
    <property type="entry name" value="MAJOR FACILITATOR SUPERFAMILY"/>
    <property type="match status" value="1"/>
</dbReference>
<feature type="transmembrane region" description="Helical" evidence="7">
    <location>
        <begin position="329"/>
        <end position="347"/>
    </location>
</feature>
<gene>
    <name evidence="10" type="ORF">ACFSW5_23070</name>
</gene>
<feature type="transmembrane region" description="Helical" evidence="7">
    <location>
        <begin position="201"/>
        <end position="221"/>
    </location>
</feature>
<feature type="domain" description="Major facilitator superfamily (MFS) profile" evidence="9">
    <location>
        <begin position="11"/>
        <end position="490"/>
    </location>
</feature>
<feature type="transmembrane region" description="Helical" evidence="7">
    <location>
        <begin position="467"/>
        <end position="487"/>
    </location>
</feature>
<keyword evidence="8" id="KW-0732">Signal</keyword>
<feature type="transmembrane region" description="Helical" evidence="7">
    <location>
        <begin position="301"/>
        <end position="322"/>
    </location>
</feature>
<keyword evidence="6 7" id="KW-0472">Membrane</keyword>
<evidence type="ECO:0000256" key="8">
    <source>
        <dbReference type="SAM" id="SignalP"/>
    </source>
</evidence>
<feature type="chain" id="PRO_5047423596" evidence="8">
    <location>
        <begin position="25"/>
        <end position="504"/>
    </location>
</feature>
<proteinExistence type="predicted"/>
<keyword evidence="11" id="KW-1185">Reference proteome</keyword>
<feature type="signal peptide" evidence="8">
    <location>
        <begin position="1"/>
        <end position="24"/>
    </location>
</feature>
<evidence type="ECO:0000256" key="2">
    <source>
        <dbReference type="ARBA" id="ARBA00022448"/>
    </source>
</evidence>
<dbReference type="EMBL" id="JBHUMY010000038">
    <property type="protein sequence ID" value="MFD2663145.1"/>
    <property type="molecule type" value="Genomic_DNA"/>
</dbReference>
<dbReference type="Gene3D" id="1.20.1250.20">
    <property type="entry name" value="MFS general substrate transporter like domains"/>
    <property type="match status" value="1"/>
</dbReference>
<keyword evidence="4 7" id="KW-0812">Transmembrane</keyword>
<sequence length="504" mass="54605">MALKKQNMKFIFAGLMLGTLTASMDSTIVATAMASIISDLGGFDKLMWVTSAYMVAEIAGMPIFGKLSDIFGRKRFFIFGLVLFMLGSILCGMAQSMEQLILFRVIQGIGGGALAPISLTIMFDIISLEQRGKIGAMLGTVYGLATVAGPLIGAFITDWLDWRSVFWINIPLGLAALILVAKFYRESPFHEKEPIDWQGSILFVAAIGCFMVALEMGGHLYPWNSPLILTLFGCFAVLFAAFLYVERKVPAPILSFSMFGKKLFAMSNIAAFLSGTSFIVLTVYIPIFVQGGMGGSVVNSGLVLLPMMLATIISGQVSGYLTKLTSYRNIMFGFTLIFIAGVALLAASDAHTPQMLLILYMFIAGFGIGASFSVLSLAGVHHFGVRQSGAANSSLSFFRLFGMTVGVSLFGVIQRHLFAERMEESANVPQHLLDDPRGLLNPEARQSIPAEQLETAVKALTDSISQIFLWDIVPAALALLAIGMMGNERLIEAKARRANKKTPR</sequence>
<dbReference type="PANTHER" id="PTHR23501:SF170">
    <property type="entry name" value="MULTIDRUG RESISTANCE PROTEIN 3"/>
    <property type="match status" value="1"/>
</dbReference>
<feature type="transmembrane region" description="Helical" evidence="7">
    <location>
        <begin position="135"/>
        <end position="156"/>
    </location>
</feature>
<name>A0ABW5R433_9BACL</name>